<dbReference type="GO" id="GO:0005524">
    <property type="term" value="F:ATP binding"/>
    <property type="evidence" value="ECO:0007669"/>
    <property type="project" value="UniProtKB-KW"/>
</dbReference>
<keyword evidence="1" id="KW-0436">Ligase</keyword>
<keyword evidence="3" id="KW-0067">ATP-binding</keyword>
<dbReference type="InterPro" id="IPR009008">
    <property type="entry name" value="Val/Leu/Ile-tRNA-synth_edit"/>
</dbReference>
<keyword evidence="6" id="KW-0695">RNA-directed DNA polymerase</keyword>
<keyword evidence="5" id="KW-0030">Aminoacyl-tRNA synthetase</keyword>
<evidence type="ECO:0000256" key="4">
    <source>
        <dbReference type="ARBA" id="ARBA00022917"/>
    </source>
</evidence>
<dbReference type="EMBL" id="BKCJ010000517">
    <property type="protein sequence ID" value="GEU33910.1"/>
    <property type="molecule type" value="Genomic_DNA"/>
</dbReference>
<dbReference type="GO" id="GO:0002161">
    <property type="term" value="F:aminoacyl-tRNA deacylase activity"/>
    <property type="evidence" value="ECO:0007669"/>
    <property type="project" value="InterPro"/>
</dbReference>
<dbReference type="GO" id="GO:0006428">
    <property type="term" value="P:isoleucyl-tRNA aminoacylation"/>
    <property type="evidence" value="ECO:0007669"/>
    <property type="project" value="TreeGrafter"/>
</dbReference>
<protein>
    <submittedName>
        <fullName evidence="6">Reverse transcriptase domain-containing protein</fullName>
    </submittedName>
</protein>
<keyword evidence="4" id="KW-0648">Protein biosynthesis</keyword>
<evidence type="ECO:0000256" key="3">
    <source>
        <dbReference type="ARBA" id="ARBA00022840"/>
    </source>
</evidence>
<sequence>RRWENDPGRLGAAPELLTYVSRPEVMVTFPIVYDKDGAAFVAQTTTPWTLPSNLALCVNSNFVYVKLKSKSNGKIYVVAESLLSKLPTEMPKKGTHNGSTVGKAKNTTDAYEIVEKFPGSSLMDTFRIVADDYVTATSGTRIVHLAPQFGENLVMPVDDDGCFTERITRFSGGYIKDVEKDIIQAVKASIVTTTFATIPGINLGFSGRLVAGIPFPGDISPGISGTEKIE</sequence>
<evidence type="ECO:0000256" key="5">
    <source>
        <dbReference type="ARBA" id="ARBA00023146"/>
    </source>
</evidence>
<dbReference type="InterPro" id="IPR023586">
    <property type="entry name" value="Ile-tRNA-ligase_type2"/>
</dbReference>
<dbReference type="AlphaFoldDB" id="A0A6L2JAY9"/>
<accession>A0A6L2JAY9</accession>
<dbReference type="GO" id="GO:0004822">
    <property type="term" value="F:isoleucine-tRNA ligase activity"/>
    <property type="evidence" value="ECO:0007669"/>
    <property type="project" value="InterPro"/>
</dbReference>
<reference evidence="6" key="1">
    <citation type="journal article" date="2019" name="Sci. Rep.">
        <title>Draft genome of Tanacetum cinerariifolium, the natural source of mosquito coil.</title>
        <authorList>
            <person name="Yamashiro T."/>
            <person name="Shiraishi A."/>
            <person name="Satake H."/>
            <person name="Nakayama K."/>
        </authorList>
    </citation>
    <scope>NUCLEOTIDE SEQUENCE</scope>
</reference>
<proteinExistence type="predicted"/>
<evidence type="ECO:0000313" key="6">
    <source>
        <dbReference type="EMBL" id="GEU33910.1"/>
    </source>
</evidence>
<evidence type="ECO:0000256" key="1">
    <source>
        <dbReference type="ARBA" id="ARBA00022598"/>
    </source>
</evidence>
<evidence type="ECO:0000256" key="2">
    <source>
        <dbReference type="ARBA" id="ARBA00022741"/>
    </source>
</evidence>
<organism evidence="6">
    <name type="scientific">Tanacetum cinerariifolium</name>
    <name type="common">Dalmatian daisy</name>
    <name type="synonym">Chrysanthemum cinerariifolium</name>
    <dbReference type="NCBI Taxonomy" id="118510"/>
    <lineage>
        <taxon>Eukaryota</taxon>
        <taxon>Viridiplantae</taxon>
        <taxon>Streptophyta</taxon>
        <taxon>Embryophyta</taxon>
        <taxon>Tracheophyta</taxon>
        <taxon>Spermatophyta</taxon>
        <taxon>Magnoliopsida</taxon>
        <taxon>eudicotyledons</taxon>
        <taxon>Gunneridae</taxon>
        <taxon>Pentapetalae</taxon>
        <taxon>asterids</taxon>
        <taxon>campanulids</taxon>
        <taxon>Asterales</taxon>
        <taxon>Asteraceae</taxon>
        <taxon>Asteroideae</taxon>
        <taxon>Anthemideae</taxon>
        <taxon>Anthemidinae</taxon>
        <taxon>Tanacetum</taxon>
    </lineage>
</organism>
<keyword evidence="2" id="KW-0547">Nucleotide-binding</keyword>
<dbReference type="PANTHER" id="PTHR42780:SF1">
    <property type="entry name" value="ISOLEUCINE--TRNA LIGASE, CYTOPLASMIC"/>
    <property type="match status" value="1"/>
</dbReference>
<gene>
    <name evidence="6" type="ORF">Tci_005888</name>
</gene>
<dbReference type="Gene3D" id="3.90.740.10">
    <property type="entry name" value="Valyl/Leucyl/Isoleucyl-tRNA synthetase, editing domain"/>
    <property type="match status" value="1"/>
</dbReference>
<dbReference type="GO" id="GO:0003964">
    <property type="term" value="F:RNA-directed DNA polymerase activity"/>
    <property type="evidence" value="ECO:0007669"/>
    <property type="project" value="UniProtKB-KW"/>
</dbReference>
<feature type="non-terminal residue" evidence="6">
    <location>
        <position position="1"/>
    </location>
</feature>
<dbReference type="SUPFAM" id="SSF50677">
    <property type="entry name" value="ValRS/IleRS/LeuRS editing domain"/>
    <property type="match status" value="1"/>
</dbReference>
<dbReference type="PANTHER" id="PTHR42780">
    <property type="entry name" value="SOLEUCYL-TRNA SYNTHETASE"/>
    <property type="match status" value="1"/>
</dbReference>
<comment type="caution">
    <text evidence="6">The sequence shown here is derived from an EMBL/GenBank/DDBJ whole genome shotgun (WGS) entry which is preliminary data.</text>
</comment>
<name>A0A6L2JAY9_TANCI</name>
<keyword evidence="6" id="KW-0548">Nucleotidyltransferase</keyword>
<keyword evidence="6" id="KW-0808">Transferase</keyword>